<feature type="compositionally biased region" description="Basic and acidic residues" evidence="1">
    <location>
        <begin position="129"/>
        <end position="140"/>
    </location>
</feature>
<comment type="caution">
    <text evidence="2">The sequence shown here is derived from an EMBL/GenBank/DDBJ whole genome shotgun (WGS) entry which is preliminary data.</text>
</comment>
<reference evidence="2 3" key="1">
    <citation type="submission" date="2019-08" db="EMBL/GenBank/DDBJ databases">
        <title>The genome of the soybean aphid Biotype 1, its phylome, world population structure and adaptation to the North American continent.</title>
        <authorList>
            <person name="Giordano R."/>
            <person name="Donthu R.K."/>
            <person name="Hernandez A.G."/>
            <person name="Wright C.L."/>
            <person name="Zimin A.V."/>
        </authorList>
    </citation>
    <scope>NUCLEOTIDE SEQUENCE [LARGE SCALE GENOMIC DNA]</scope>
    <source>
        <tissue evidence="2">Whole aphids</tissue>
    </source>
</reference>
<organism evidence="2 3">
    <name type="scientific">Aphis glycines</name>
    <name type="common">Soybean aphid</name>
    <dbReference type="NCBI Taxonomy" id="307491"/>
    <lineage>
        <taxon>Eukaryota</taxon>
        <taxon>Metazoa</taxon>
        <taxon>Ecdysozoa</taxon>
        <taxon>Arthropoda</taxon>
        <taxon>Hexapoda</taxon>
        <taxon>Insecta</taxon>
        <taxon>Pterygota</taxon>
        <taxon>Neoptera</taxon>
        <taxon>Paraneoptera</taxon>
        <taxon>Hemiptera</taxon>
        <taxon>Sternorrhyncha</taxon>
        <taxon>Aphidomorpha</taxon>
        <taxon>Aphidoidea</taxon>
        <taxon>Aphididae</taxon>
        <taxon>Aphidini</taxon>
        <taxon>Aphis</taxon>
        <taxon>Aphis</taxon>
    </lineage>
</organism>
<keyword evidence="3" id="KW-1185">Reference proteome</keyword>
<feature type="region of interest" description="Disordered" evidence="1">
    <location>
        <begin position="64"/>
        <end position="85"/>
    </location>
</feature>
<evidence type="ECO:0000313" key="3">
    <source>
        <dbReference type="Proteomes" id="UP000475862"/>
    </source>
</evidence>
<proteinExistence type="predicted"/>
<dbReference type="OrthoDB" id="10018191at2759"/>
<feature type="compositionally biased region" description="Low complexity" evidence="1">
    <location>
        <begin position="71"/>
        <end position="85"/>
    </location>
</feature>
<dbReference type="EMBL" id="VYZN01000065">
    <property type="protein sequence ID" value="KAE9524651.1"/>
    <property type="molecule type" value="Genomic_DNA"/>
</dbReference>
<accession>A0A6G0T411</accession>
<feature type="compositionally biased region" description="Polar residues" evidence="1">
    <location>
        <begin position="231"/>
        <end position="246"/>
    </location>
</feature>
<feature type="region of interest" description="Disordered" evidence="1">
    <location>
        <begin position="118"/>
        <end position="192"/>
    </location>
</feature>
<dbReference type="AlphaFoldDB" id="A0A6G0T411"/>
<protein>
    <submittedName>
        <fullName evidence="2">Uncharacterized protein</fullName>
    </submittedName>
</protein>
<dbReference type="Proteomes" id="UP000475862">
    <property type="component" value="Unassembled WGS sequence"/>
</dbReference>
<feature type="compositionally biased region" description="Low complexity" evidence="1">
    <location>
        <begin position="179"/>
        <end position="188"/>
    </location>
</feature>
<name>A0A6G0T411_APHGL</name>
<evidence type="ECO:0000313" key="2">
    <source>
        <dbReference type="EMBL" id="KAE9524651.1"/>
    </source>
</evidence>
<feature type="compositionally biased region" description="Low complexity" evidence="1">
    <location>
        <begin position="149"/>
        <end position="158"/>
    </location>
</feature>
<gene>
    <name evidence="2" type="ORF">AGLY_014701</name>
</gene>
<feature type="compositionally biased region" description="Pro residues" evidence="1">
    <location>
        <begin position="218"/>
        <end position="230"/>
    </location>
</feature>
<sequence length="377" mass="41415">MTMAEVEMEPPTDRASRSTIYKTNNNHPLATNNNNHLHHVPSARPVVVKHKKRKRLNQVLDRLAGQATSPNNNNNNSNHNNNNNNNIEIDVVAVKEEEPEIKETDGSVTATVVVDSGHVSNGVGYESDESLRRSSCKDSYEEPFSPAGSSSCNRSPRSSHTDSPFSPNRTRPDDPPAPHLQQPQFHPAPLLPPHPLHHYLKYPKCDCLFCGGDGTSPPRHPLPPMPPPPSQQHLNHLQNSKNSQQPPVTPMSPASLLAGSMYTFEHYLHTKYLPDIFRKRRSHSDSDVPMWFEATKAEHCNSGGGGGGVNDDSTASTAAAVRVTTSATGTAAGGARGRFRCRIPWTSRLGKGARRPVGLPRLRHRRNLPKTCRSTCP</sequence>
<evidence type="ECO:0000256" key="1">
    <source>
        <dbReference type="SAM" id="MobiDB-lite"/>
    </source>
</evidence>
<feature type="region of interest" description="Disordered" evidence="1">
    <location>
        <begin position="218"/>
        <end position="254"/>
    </location>
</feature>